<gene>
    <name evidence="3" type="primary">bla</name>
    <name evidence="3" type="ORF">FPZ42_12175</name>
</gene>
<evidence type="ECO:0000313" key="3">
    <source>
        <dbReference type="EMBL" id="TWR25356.1"/>
    </source>
</evidence>
<dbReference type="NCBIfam" id="NF012229">
    <property type="entry name" value="bla_class_B_core"/>
    <property type="match status" value="1"/>
</dbReference>
<reference evidence="3 4" key="1">
    <citation type="submission" date="2019-07" db="EMBL/GenBank/DDBJ databases">
        <authorList>
            <person name="Kim J."/>
        </authorList>
    </citation>
    <scope>NUCLEOTIDE SEQUENCE [LARGE SCALE GENOMIC DNA]</scope>
    <source>
        <strain evidence="3 4">MJ1a</strain>
    </source>
</reference>
<dbReference type="SUPFAM" id="SSF56281">
    <property type="entry name" value="Metallo-hydrolase/oxidoreductase"/>
    <property type="match status" value="1"/>
</dbReference>
<dbReference type="InterPro" id="IPR036866">
    <property type="entry name" value="RibonucZ/Hydroxyglut_hydro"/>
</dbReference>
<dbReference type="InterPro" id="IPR001279">
    <property type="entry name" value="Metallo-B-lactamas"/>
</dbReference>
<dbReference type="Gene3D" id="3.60.15.10">
    <property type="entry name" value="Ribonuclease Z/Hydroxyacylglutathione hydrolase-like"/>
    <property type="match status" value="1"/>
</dbReference>
<dbReference type="AlphaFoldDB" id="A0A563U163"/>
<dbReference type="Proteomes" id="UP000318010">
    <property type="component" value="Unassembled WGS sequence"/>
</dbReference>
<evidence type="ECO:0000313" key="4">
    <source>
        <dbReference type="Proteomes" id="UP000318010"/>
    </source>
</evidence>
<feature type="domain" description="Metallo-beta-lactamase" evidence="2">
    <location>
        <begin position="53"/>
        <end position="243"/>
    </location>
</feature>
<dbReference type="Pfam" id="PF00753">
    <property type="entry name" value="Lactamase_B"/>
    <property type="match status" value="1"/>
</dbReference>
<dbReference type="SMART" id="SM00849">
    <property type="entry name" value="Lactamase_B"/>
    <property type="match status" value="1"/>
</dbReference>
<keyword evidence="1" id="KW-0732">Signal</keyword>
<dbReference type="PANTHER" id="PTHR42951">
    <property type="entry name" value="METALLO-BETA-LACTAMASE DOMAIN-CONTAINING"/>
    <property type="match status" value="1"/>
</dbReference>
<organism evidence="3 4">
    <name type="scientific">Mucilaginibacter achroorhodeus</name>
    <dbReference type="NCBI Taxonomy" id="2599294"/>
    <lineage>
        <taxon>Bacteria</taxon>
        <taxon>Pseudomonadati</taxon>
        <taxon>Bacteroidota</taxon>
        <taxon>Sphingobacteriia</taxon>
        <taxon>Sphingobacteriales</taxon>
        <taxon>Sphingobacteriaceae</taxon>
        <taxon>Mucilaginibacter</taxon>
    </lineage>
</organism>
<dbReference type="OrthoDB" id="9802248at2"/>
<sequence length="290" mass="32662">MRKALFILMFLTLAAASYAQVVREPTATKYPEWTRPIEPFRIVGNLYYVGTADLACYLITTKAGHILINTGLASSEGNILDNIKKLGFKISDVKILLTTQAHFDHLGAMAAIKKVTGAKMVADYADAPIITDGGLSDYDLDGKYRTFKPINVDRTLHNADHILLGEMNLTMLHHPGHTKGSCSYLFKVKDKSRTYRVLIANLPTITTEKGFNAIPSYPQIAKDYSYTIAALKKLKFDIWLASHGSQFDLLQKYNAAKSYRPSLFMDKKNYYKELDELEDDYQKKLTGKRS</sequence>
<feature type="signal peptide" evidence="1">
    <location>
        <begin position="1"/>
        <end position="19"/>
    </location>
</feature>
<dbReference type="InterPro" id="IPR050855">
    <property type="entry name" value="NDM-1-like"/>
</dbReference>
<protein>
    <submittedName>
        <fullName evidence="3">Subclass B3 metallo-beta-lactamase</fullName>
    </submittedName>
</protein>
<comment type="caution">
    <text evidence="3">The sequence shown here is derived from an EMBL/GenBank/DDBJ whole genome shotgun (WGS) entry which is preliminary data.</text>
</comment>
<proteinExistence type="predicted"/>
<evidence type="ECO:0000259" key="2">
    <source>
        <dbReference type="SMART" id="SM00849"/>
    </source>
</evidence>
<dbReference type="EMBL" id="VOEI01000004">
    <property type="protein sequence ID" value="TWR25356.1"/>
    <property type="molecule type" value="Genomic_DNA"/>
</dbReference>
<dbReference type="RefSeq" id="WP_146271763.1">
    <property type="nucleotide sequence ID" value="NZ_VOEI01000004.1"/>
</dbReference>
<name>A0A563U163_9SPHI</name>
<keyword evidence="4" id="KW-1185">Reference proteome</keyword>
<accession>A0A563U163</accession>
<dbReference type="NCBIfam" id="NF033105">
    <property type="entry name" value="bla_subclass_B3"/>
    <property type="match status" value="1"/>
</dbReference>
<dbReference type="PANTHER" id="PTHR42951:SF17">
    <property type="entry name" value="METALLO-BETA-LACTAMASE DOMAIN-CONTAINING PROTEIN"/>
    <property type="match status" value="1"/>
</dbReference>
<feature type="chain" id="PRO_5021980402" evidence="1">
    <location>
        <begin position="20"/>
        <end position="290"/>
    </location>
</feature>
<evidence type="ECO:0000256" key="1">
    <source>
        <dbReference type="SAM" id="SignalP"/>
    </source>
</evidence>